<gene>
    <name evidence="3" type="ORF">PBRASI_LOCUS102</name>
</gene>
<evidence type="ECO:0000256" key="2">
    <source>
        <dbReference type="SAM" id="Phobius"/>
    </source>
</evidence>
<name>A0A9N8VDB7_9GLOM</name>
<keyword evidence="4" id="KW-1185">Reference proteome</keyword>
<dbReference type="AlphaFoldDB" id="A0A9N8VDB7"/>
<evidence type="ECO:0000313" key="4">
    <source>
        <dbReference type="Proteomes" id="UP000789739"/>
    </source>
</evidence>
<keyword evidence="2" id="KW-0472">Membrane</keyword>
<evidence type="ECO:0000256" key="1">
    <source>
        <dbReference type="SAM" id="MobiDB-lite"/>
    </source>
</evidence>
<sequence>MCKQSATRSILQLAVGISITTICNIYFATILQVCHNRLCQNYPELIRKRSQRQTQTPRHPTKNDKQKVVSSLWSGRHFWEKKLFDIDSDSNGGLNKSTRSGITEEETDDNYIISEADVSEAGDAFETYKMTRIKSDQETRENEEDNKDKANSQTQRDTDSTIVQDPDPYVYTNLFQYRYKK</sequence>
<feature type="transmembrane region" description="Helical" evidence="2">
    <location>
        <begin position="12"/>
        <end position="31"/>
    </location>
</feature>
<feature type="compositionally biased region" description="Polar residues" evidence="1">
    <location>
        <begin position="151"/>
        <end position="163"/>
    </location>
</feature>
<organism evidence="3 4">
    <name type="scientific">Paraglomus brasilianum</name>
    <dbReference type="NCBI Taxonomy" id="144538"/>
    <lineage>
        <taxon>Eukaryota</taxon>
        <taxon>Fungi</taxon>
        <taxon>Fungi incertae sedis</taxon>
        <taxon>Mucoromycota</taxon>
        <taxon>Glomeromycotina</taxon>
        <taxon>Glomeromycetes</taxon>
        <taxon>Paraglomerales</taxon>
        <taxon>Paraglomeraceae</taxon>
        <taxon>Paraglomus</taxon>
    </lineage>
</organism>
<reference evidence="3" key="1">
    <citation type="submission" date="2021-06" db="EMBL/GenBank/DDBJ databases">
        <authorList>
            <person name="Kallberg Y."/>
            <person name="Tangrot J."/>
            <person name="Rosling A."/>
        </authorList>
    </citation>
    <scope>NUCLEOTIDE SEQUENCE</scope>
    <source>
        <strain evidence="3">BR232B</strain>
    </source>
</reference>
<keyword evidence="2" id="KW-1133">Transmembrane helix</keyword>
<feature type="region of interest" description="Disordered" evidence="1">
    <location>
        <begin position="87"/>
        <end position="108"/>
    </location>
</feature>
<evidence type="ECO:0000313" key="3">
    <source>
        <dbReference type="EMBL" id="CAG8452207.1"/>
    </source>
</evidence>
<feature type="compositionally biased region" description="Basic and acidic residues" evidence="1">
    <location>
        <begin position="133"/>
        <end position="150"/>
    </location>
</feature>
<proteinExistence type="predicted"/>
<dbReference type="EMBL" id="CAJVPI010000005">
    <property type="protein sequence ID" value="CAG8452207.1"/>
    <property type="molecule type" value="Genomic_DNA"/>
</dbReference>
<accession>A0A9N8VDB7</accession>
<feature type="region of interest" description="Disordered" evidence="1">
    <location>
        <begin position="133"/>
        <end position="167"/>
    </location>
</feature>
<dbReference type="Proteomes" id="UP000789739">
    <property type="component" value="Unassembled WGS sequence"/>
</dbReference>
<protein>
    <submittedName>
        <fullName evidence="3">7055_t:CDS:1</fullName>
    </submittedName>
</protein>
<feature type="compositionally biased region" description="Polar residues" evidence="1">
    <location>
        <begin position="89"/>
        <end position="101"/>
    </location>
</feature>
<keyword evidence="2" id="KW-0812">Transmembrane</keyword>
<comment type="caution">
    <text evidence="3">The sequence shown here is derived from an EMBL/GenBank/DDBJ whole genome shotgun (WGS) entry which is preliminary data.</text>
</comment>